<evidence type="ECO:0000256" key="1">
    <source>
        <dbReference type="SAM" id="Phobius"/>
    </source>
</evidence>
<evidence type="ECO:0000313" key="6">
    <source>
        <dbReference type="EMBL" id="REA84203.1"/>
    </source>
</evidence>
<dbReference type="EMBL" id="QEIV01000300">
    <property type="protein sequence ID" value="PWZ99250.1"/>
    <property type="molecule type" value="Genomic_DNA"/>
</dbReference>
<dbReference type="OMA" id="THIEQVK"/>
<evidence type="ECO:0000313" key="2">
    <source>
        <dbReference type="EMBL" id="EGQ4385193.1"/>
    </source>
</evidence>
<dbReference type="STRING" id="937773.SPSINT_2143"/>
<keyword evidence="1" id="KW-1133">Transmembrane helix</keyword>
<keyword evidence="11" id="KW-1185">Reference proteome</keyword>
<dbReference type="EMBL" id="CP066884">
    <property type="protein sequence ID" value="QQM98402.1"/>
    <property type="molecule type" value="Genomic_DNA"/>
</dbReference>
<evidence type="ECO:0000313" key="8">
    <source>
        <dbReference type="Proteomes" id="UP000246800"/>
    </source>
</evidence>
<reference evidence="9" key="3">
    <citation type="journal article" date="2018" name="Vet. Microbiol.">
        <title>Molecular epidemiology of methicillin-resistant staphylococci amongst veterinary personnel, personnel-owned pets, patients and the hospital environment of two companion animal veterinary hospitals.</title>
        <authorList>
            <person name="Worthing K.A."/>
            <person name="Brown J."/>
            <person name="Gerber L."/>
            <person name="Abraham S."/>
            <person name="Trott D."/>
            <person name="Norris J.M."/>
        </authorList>
    </citation>
    <scope>NUCLEOTIDE SEQUENCE [LARGE SCALE GENOMIC DNA]</scope>
    <source>
        <strain evidence="9">ST496-2</strain>
    </source>
</reference>
<evidence type="ECO:0000313" key="5">
    <source>
        <dbReference type="EMBL" id="QQM98402.1"/>
    </source>
</evidence>
<evidence type="ECO:0000313" key="3">
    <source>
        <dbReference type="EMBL" id="PWZ77159.1"/>
    </source>
</evidence>
<reference evidence="7 8" key="1">
    <citation type="journal article" date="2018" name="Vet. Microbiol.">
        <title>Clonal diversity and geographic distribution of methicillin-resistant Staphylococcus pseudintermedius from Australian animals: Discovery of novel sequence types.</title>
        <authorList>
            <person name="Worthing K.A."/>
            <person name="Abraham S."/>
            <person name="Coombs G.W."/>
            <person name="Pang S."/>
            <person name="Saputra S."/>
            <person name="Jordan D."/>
            <person name="Trott D.J."/>
            <person name="Norris J.M."/>
        </authorList>
    </citation>
    <scope>NUCLEOTIDE SEQUENCE [LARGE SCALE GENOMIC DNA]</scope>
    <source>
        <strain evidence="3 8">ST525 1</strain>
        <strain evidence="4 7">ST71 3</strain>
    </source>
</reference>
<sequence length="131" mass="15199">MKKTKGEKPPKYRKINHRVMQVIFAFGMILLILFIGMGTVIPELNRHTYEGIIVEKYREDHGMTTGTTQFIELRQGDRTIKIENSDILLHGKWDSLAVQKDIREGEKATVHTIGFDVPSLRIYPNLYQIEQ</sequence>
<evidence type="ECO:0000313" key="9">
    <source>
        <dbReference type="Proteomes" id="UP000256409"/>
    </source>
</evidence>
<dbReference type="EMBL" id="QQPC01000004">
    <property type="protein sequence ID" value="REA84203.1"/>
    <property type="molecule type" value="Genomic_DNA"/>
</dbReference>
<keyword evidence="1" id="KW-0812">Transmembrane</keyword>
<dbReference type="EMBL" id="QEIT01000006">
    <property type="protein sequence ID" value="PWZ77159.1"/>
    <property type="molecule type" value="Genomic_DNA"/>
</dbReference>
<keyword evidence="1" id="KW-0472">Membrane</keyword>
<dbReference type="EMBL" id="AAXKXX010000013">
    <property type="protein sequence ID" value="EGQ4385193.1"/>
    <property type="molecule type" value="Genomic_DNA"/>
</dbReference>
<gene>
    <name evidence="3" type="ORF">DD902_00855</name>
    <name evidence="4" type="ORF">DD924_03705</name>
    <name evidence="6" type="ORF">DV961_00610</name>
    <name evidence="2" type="ORF">EGV54_08825</name>
    <name evidence="5" type="ORF">JGZ15_01620</name>
</gene>
<reference evidence="5 10" key="5">
    <citation type="submission" date="2020-12" db="EMBL/GenBank/DDBJ databases">
        <title>Whole genome sequencing and de novo assembly of Staphylococcus pseudintermedius: a novel pangenome approach to unravel pathogenesis of canine pyoderma.</title>
        <authorList>
            <person name="Ferrer L."/>
            <person name="Perez D."/>
            <person name="Fonticoba R."/>
            <person name="Vines J."/>
            <person name="Fabregas N."/>
            <person name="Madronero S."/>
            <person name="Meroni G."/>
            <person name="Martino P."/>
            <person name="Martinez S."/>
            <person name="Cusco A."/>
            <person name="Migura L."/>
            <person name="Francino O."/>
        </authorList>
    </citation>
    <scope>NUCLEOTIDE SEQUENCE [LARGE SCALE GENOMIC DNA]</scope>
    <source>
        <strain evidence="5 10">HSP080</strain>
    </source>
</reference>
<dbReference type="eggNOG" id="ENOG50305AI">
    <property type="taxonomic scope" value="Bacteria"/>
</dbReference>
<evidence type="ECO:0000313" key="11">
    <source>
        <dbReference type="Proteomes" id="UP000600220"/>
    </source>
</evidence>
<reference evidence="6" key="2">
    <citation type="journal article" date="2018" name="Vet. Microbiol.">
        <title>Methicillin-resistant staphylococci amongst veterinary personnel, personnel-owned pets, patients and the hospital environment of two small animal veterinary hospitals.</title>
        <authorList>
            <person name="Worthing K.A."/>
            <person name="Brown J."/>
            <person name="Gerber L."/>
            <person name="Abraham S."/>
            <person name="Trott D."/>
            <person name="Norris J.M."/>
        </authorList>
    </citation>
    <scope>NUCLEOTIDE SEQUENCE</scope>
    <source>
        <strain evidence="6">ST496-2</strain>
    </source>
</reference>
<evidence type="ECO:0000313" key="7">
    <source>
        <dbReference type="Proteomes" id="UP000246351"/>
    </source>
</evidence>
<name>A0A166Q5X4_STAPS</name>
<reference evidence="2 11" key="4">
    <citation type="submission" date="2018-11" db="EMBL/GenBank/DDBJ databases">
        <authorList>
            <consortium name="Veterinary Laboratory Investigation and Response Network"/>
        </authorList>
    </citation>
    <scope>NUCLEOTIDE SEQUENCE [LARGE SCALE GENOMIC DNA]</scope>
    <source>
        <strain evidence="2 11">SPSE-18-VL-LA-PA-Ryan-0021</strain>
    </source>
</reference>
<protein>
    <submittedName>
        <fullName evidence="4">Uncharacterized protein</fullName>
    </submittedName>
</protein>
<dbReference type="RefSeq" id="WP_014612980.1">
    <property type="nucleotide sequence ID" value="NZ_AP019372.1"/>
</dbReference>
<evidence type="ECO:0000313" key="10">
    <source>
        <dbReference type="Proteomes" id="UP000595859"/>
    </source>
</evidence>
<dbReference type="Proteomes" id="UP000256409">
    <property type="component" value="Unassembled WGS sequence"/>
</dbReference>
<dbReference type="AlphaFoldDB" id="A0A166Q5X4"/>
<dbReference type="Proteomes" id="UP000246351">
    <property type="component" value="Unassembled WGS sequence"/>
</dbReference>
<organism evidence="4 7">
    <name type="scientific">Staphylococcus pseudintermedius</name>
    <dbReference type="NCBI Taxonomy" id="283734"/>
    <lineage>
        <taxon>Bacteria</taxon>
        <taxon>Bacillati</taxon>
        <taxon>Bacillota</taxon>
        <taxon>Bacilli</taxon>
        <taxon>Bacillales</taxon>
        <taxon>Staphylococcaceae</taxon>
        <taxon>Staphylococcus</taxon>
        <taxon>Staphylococcus intermedius group</taxon>
    </lineage>
</organism>
<dbReference type="Proteomes" id="UP000600220">
    <property type="component" value="Unassembled WGS sequence"/>
</dbReference>
<proteinExistence type="predicted"/>
<dbReference type="OrthoDB" id="2412545at2"/>
<evidence type="ECO:0000313" key="4">
    <source>
        <dbReference type="EMBL" id="PWZ99250.1"/>
    </source>
</evidence>
<accession>A0A166Q5X4</accession>
<dbReference type="Proteomes" id="UP000595859">
    <property type="component" value="Chromosome"/>
</dbReference>
<feature type="transmembrane region" description="Helical" evidence="1">
    <location>
        <begin position="21"/>
        <end position="41"/>
    </location>
</feature>
<dbReference type="Proteomes" id="UP000246800">
    <property type="component" value="Unassembled WGS sequence"/>
</dbReference>